<reference evidence="2" key="2">
    <citation type="journal article" date="2023" name="IMA Fungus">
        <title>Comparative genomic study of the Penicillium genus elucidates a diverse pangenome and 15 lateral gene transfer events.</title>
        <authorList>
            <person name="Petersen C."/>
            <person name="Sorensen T."/>
            <person name="Nielsen M.R."/>
            <person name="Sondergaard T.E."/>
            <person name="Sorensen J.L."/>
            <person name="Fitzpatrick D.A."/>
            <person name="Frisvad J.C."/>
            <person name="Nielsen K.L."/>
        </authorList>
    </citation>
    <scope>NUCLEOTIDE SEQUENCE</scope>
    <source>
        <strain evidence="2">IBT 23319</strain>
    </source>
</reference>
<proteinExistence type="predicted"/>
<dbReference type="Proteomes" id="UP001147733">
    <property type="component" value="Unassembled WGS sequence"/>
</dbReference>
<dbReference type="EMBL" id="JAPQKT010000002">
    <property type="protein sequence ID" value="KAJ5240318.1"/>
    <property type="molecule type" value="Genomic_DNA"/>
</dbReference>
<feature type="region of interest" description="Disordered" evidence="1">
    <location>
        <begin position="1"/>
        <end position="52"/>
    </location>
</feature>
<gene>
    <name evidence="2" type="ORF">N7469_001909</name>
</gene>
<comment type="caution">
    <text evidence="2">The sequence shown here is derived from an EMBL/GenBank/DDBJ whole genome shotgun (WGS) entry which is preliminary data.</text>
</comment>
<protein>
    <submittedName>
        <fullName evidence="2">Uncharacterized protein</fullName>
    </submittedName>
</protein>
<keyword evidence="3" id="KW-1185">Reference proteome</keyword>
<sequence>MPRLQGQQTDDSDSSPSDATSEPNDSGTIDLTFSDEGSGYVTSEANSDQGFVASDNETLSYFSDTPSEKARVFDNWGDPTANQDEVVSC</sequence>
<evidence type="ECO:0000313" key="2">
    <source>
        <dbReference type="EMBL" id="KAJ5240318.1"/>
    </source>
</evidence>
<organism evidence="2 3">
    <name type="scientific">Penicillium citrinum</name>
    <dbReference type="NCBI Taxonomy" id="5077"/>
    <lineage>
        <taxon>Eukaryota</taxon>
        <taxon>Fungi</taxon>
        <taxon>Dikarya</taxon>
        <taxon>Ascomycota</taxon>
        <taxon>Pezizomycotina</taxon>
        <taxon>Eurotiomycetes</taxon>
        <taxon>Eurotiomycetidae</taxon>
        <taxon>Eurotiales</taxon>
        <taxon>Aspergillaceae</taxon>
        <taxon>Penicillium</taxon>
    </lineage>
</organism>
<reference evidence="2" key="1">
    <citation type="submission" date="2022-11" db="EMBL/GenBank/DDBJ databases">
        <authorList>
            <person name="Petersen C."/>
        </authorList>
    </citation>
    <scope>NUCLEOTIDE SEQUENCE</scope>
    <source>
        <strain evidence="2">IBT 23319</strain>
    </source>
</reference>
<feature type="compositionally biased region" description="Polar residues" evidence="1">
    <location>
        <begin position="19"/>
        <end position="31"/>
    </location>
</feature>
<dbReference type="AlphaFoldDB" id="A0A9W9P9E3"/>
<dbReference type="RefSeq" id="XP_056503323.1">
    <property type="nucleotide sequence ID" value="XM_056640829.1"/>
</dbReference>
<evidence type="ECO:0000313" key="3">
    <source>
        <dbReference type="Proteomes" id="UP001147733"/>
    </source>
</evidence>
<dbReference type="GeneID" id="81379996"/>
<name>A0A9W9P9E3_PENCI</name>
<feature type="compositionally biased region" description="Polar residues" evidence="1">
    <location>
        <begin position="40"/>
        <end position="52"/>
    </location>
</feature>
<accession>A0A9W9P9E3</accession>
<evidence type="ECO:0000256" key="1">
    <source>
        <dbReference type="SAM" id="MobiDB-lite"/>
    </source>
</evidence>